<keyword evidence="2" id="KW-1185">Reference proteome</keyword>
<sequence length="164" mass="19184">MKKKINNLDISEELKDSLEKLFIESDESEEITSESEIDQITDHSEDSENNTCPSKQGHSNSENDIEEEDYYKLISQFRDSDINVLKIKRDNTLETPNPFENLTKIGEENFLTVLDVITSFNFYLIAEKIVNTDEDALLYEEFKQYIAHKRNRQVKPRPLGHIPR</sequence>
<accession>A0ACB9ZUS5</accession>
<protein>
    <submittedName>
        <fullName evidence="1">Uncharacterized protein</fullName>
    </submittedName>
</protein>
<evidence type="ECO:0000313" key="1">
    <source>
        <dbReference type="EMBL" id="KAI5650170.1"/>
    </source>
</evidence>
<name>A0ACB9ZUS5_CATRO</name>
<organism evidence="1 2">
    <name type="scientific">Catharanthus roseus</name>
    <name type="common">Madagascar periwinkle</name>
    <name type="synonym">Vinca rosea</name>
    <dbReference type="NCBI Taxonomy" id="4058"/>
    <lineage>
        <taxon>Eukaryota</taxon>
        <taxon>Viridiplantae</taxon>
        <taxon>Streptophyta</taxon>
        <taxon>Embryophyta</taxon>
        <taxon>Tracheophyta</taxon>
        <taxon>Spermatophyta</taxon>
        <taxon>Magnoliopsida</taxon>
        <taxon>eudicotyledons</taxon>
        <taxon>Gunneridae</taxon>
        <taxon>Pentapetalae</taxon>
        <taxon>asterids</taxon>
        <taxon>lamiids</taxon>
        <taxon>Gentianales</taxon>
        <taxon>Apocynaceae</taxon>
        <taxon>Rauvolfioideae</taxon>
        <taxon>Vinceae</taxon>
        <taxon>Catharanthinae</taxon>
        <taxon>Catharanthus</taxon>
    </lineage>
</organism>
<comment type="caution">
    <text evidence="1">The sequence shown here is derived from an EMBL/GenBank/DDBJ whole genome shotgun (WGS) entry which is preliminary data.</text>
</comment>
<dbReference type="EMBL" id="CM044708">
    <property type="protein sequence ID" value="KAI5650170.1"/>
    <property type="molecule type" value="Genomic_DNA"/>
</dbReference>
<gene>
    <name evidence="1" type="ORF">M9H77_36175</name>
</gene>
<reference evidence="2" key="1">
    <citation type="journal article" date="2023" name="Nat. Plants">
        <title>Single-cell RNA sequencing provides a high-resolution roadmap for understanding the multicellular compartmentation of specialized metabolism.</title>
        <authorList>
            <person name="Sun S."/>
            <person name="Shen X."/>
            <person name="Li Y."/>
            <person name="Li Y."/>
            <person name="Wang S."/>
            <person name="Li R."/>
            <person name="Zhang H."/>
            <person name="Shen G."/>
            <person name="Guo B."/>
            <person name="Wei J."/>
            <person name="Xu J."/>
            <person name="St-Pierre B."/>
            <person name="Chen S."/>
            <person name="Sun C."/>
        </authorList>
    </citation>
    <scope>NUCLEOTIDE SEQUENCE [LARGE SCALE GENOMIC DNA]</scope>
</reference>
<dbReference type="Proteomes" id="UP001060085">
    <property type="component" value="Linkage Group LG08"/>
</dbReference>
<proteinExistence type="predicted"/>
<evidence type="ECO:0000313" key="2">
    <source>
        <dbReference type="Proteomes" id="UP001060085"/>
    </source>
</evidence>